<dbReference type="GO" id="GO:0046872">
    <property type="term" value="F:metal ion binding"/>
    <property type="evidence" value="ECO:0007669"/>
    <property type="project" value="UniProtKB-KW"/>
</dbReference>
<evidence type="ECO:0000256" key="8">
    <source>
        <dbReference type="PIRSR" id="PIRSR600823-3"/>
    </source>
</evidence>
<evidence type="ECO:0000256" key="10">
    <source>
        <dbReference type="RuleBase" id="RU004241"/>
    </source>
</evidence>
<feature type="disulfide bond" evidence="9">
    <location>
        <begin position="124"/>
        <end position="157"/>
    </location>
</feature>
<dbReference type="PANTHER" id="PTHR31517">
    <property type="match status" value="1"/>
</dbReference>
<comment type="similarity">
    <text evidence="10">Belongs to the peroxidase family.</text>
</comment>
<gene>
    <name evidence="12" type="ORF">KK1_017674</name>
</gene>
<proteinExistence type="inferred from homology"/>
<reference evidence="12 13" key="1">
    <citation type="journal article" date="2012" name="Nat. Biotechnol.">
        <title>Draft genome sequence of pigeonpea (Cajanus cajan), an orphan legume crop of resource-poor farmers.</title>
        <authorList>
            <person name="Varshney R.K."/>
            <person name="Chen W."/>
            <person name="Li Y."/>
            <person name="Bharti A.K."/>
            <person name="Saxena R.K."/>
            <person name="Schlueter J.A."/>
            <person name="Donoghue M.T."/>
            <person name="Azam S."/>
            <person name="Fan G."/>
            <person name="Whaley A.M."/>
            <person name="Farmer A.D."/>
            <person name="Sheridan J."/>
            <person name="Iwata A."/>
            <person name="Tuteja R."/>
            <person name="Penmetsa R.V."/>
            <person name="Wu W."/>
            <person name="Upadhyaya H.D."/>
            <person name="Yang S.P."/>
            <person name="Shah T."/>
            <person name="Saxena K.B."/>
            <person name="Michael T."/>
            <person name="McCombie W.R."/>
            <person name="Yang B."/>
            <person name="Zhang G."/>
            <person name="Yang H."/>
            <person name="Wang J."/>
            <person name="Spillane C."/>
            <person name="Cook D.R."/>
            <person name="May G.D."/>
            <person name="Xu X."/>
            <person name="Jackson S.A."/>
        </authorList>
    </citation>
    <scope>NUCLEOTIDE SEQUENCE [LARGE SCALE GENOMIC DNA]</scope>
    <source>
        <strain evidence="13">cv. Asha</strain>
    </source>
</reference>
<sequence length="255" mass="28457">MLPWLAMGHIYPYFEVAKILAQKGQYVTFISTPKNIDRMPKTPKSLEPFIKLVGLPLPHIEQLPEGAESTMDIPTTKNCFLKKAYEGLQDDVSELLKTSKPDWVLYDFAASRMSRAHTIGSTACFFMTRRLYNFFPGGGGSDPAISPNFLPKLKARCPVNGDVNVRLAMDEGSEHKFDVNILKNIREGFAVLESDARLNDDIATKNVIDSYFSPFGPLFEPSFEADFVESVVNMGQIGVKTGFLGEIRRVCSAFN</sequence>
<feature type="binding site" evidence="8">
    <location>
        <position position="178"/>
    </location>
    <ligand>
        <name>Ca(2+)</name>
        <dbReference type="ChEBI" id="CHEBI:29108"/>
        <label>2</label>
    </ligand>
</feature>
<comment type="cofactor">
    <cofactor evidence="8">
        <name>heme b</name>
        <dbReference type="ChEBI" id="CHEBI:60344"/>
    </cofactor>
    <text evidence="8">Binds 1 heme b (iron(II)-protoporphyrin IX) group per subunit.</text>
</comment>
<keyword evidence="3 12" id="KW-0575">Peroxidase</keyword>
<dbReference type="Gene3D" id="1.10.420.10">
    <property type="entry name" value="Peroxidase, domain 2"/>
    <property type="match status" value="1"/>
</dbReference>
<dbReference type="GO" id="GO:0020037">
    <property type="term" value="F:heme binding"/>
    <property type="evidence" value="ECO:0007669"/>
    <property type="project" value="InterPro"/>
</dbReference>
<dbReference type="GO" id="GO:0140825">
    <property type="term" value="F:lactoperoxidase activity"/>
    <property type="evidence" value="ECO:0007669"/>
    <property type="project" value="UniProtKB-EC"/>
</dbReference>
<evidence type="ECO:0000256" key="3">
    <source>
        <dbReference type="ARBA" id="ARBA00022559"/>
    </source>
</evidence>
<keyword evidence="6" id="KW-0560">Oxidoreductase</keyword>
<evidence type="ECO:0000313" key="13">
    <source>
        <dbReference type="Proteomes" id="UP000075243"/>
    </source>
</evidence>
<feature type="domain" description="Plant heme peroxidase family profile" evidence="11">
    <location>
        <begin position="96"/>
        <end position="255"/>
    </location>
</feature>
<evidence type="ECO:0000259" key="11">
    <source>
        <dbReference type="PROSITE" id="PS50873"/>
    </source>
</evidence>
<evidence type="ECO:0000256" key="2">
    <source>
        <dbReference type="ARBA" id="ARBA00012313"/>
    </source>
</evidence>
<keyword evidence="9" id="KW-1015">Disulfide bond</keyword>
<dbReference type="SUPFAM" id="SSF53756">
    <property type="entry name" value="UDP-Glycosyltransferase/glycogen phosphorylase"/>
    <property type="match status" value="1"/>
</dbReference>
<dbReference type="STRING" id="3821.A0A151T7R7"/>
<dbReference type="GO" id="GO:0006979">
    <property type="term" value="P:response to oxidative stress"/>
    <property type="evidence" value="ECO:0007669"/>
    <property type="project" value="InterPro"/>
</dbReference>
<comment type="catalytic activity">
    <reaction evidence="1">
        <text>2 a phenolic donor + H2O2 = 2 a phenolic radical donor + 2 H2O</text>
        <dbReference type="Rhea" id="RHEA:56136"/>
        <dbReference type="ChEBI" id="CHEBI:15377"/>
        <dbReference type="ChEBI" id="CHEBI:16240"/>
        <dbReference type="ChEBI" id="CHEBI:139520"/>
        <dbReference type="ChEBI" id="CHEBI:139521"/>
        <dbReference type="EC" id="1.11.1.7"/>
    </reaction>
</comment>
<name>A0A151T7R7_CAJCA</name>
<evidence type="ECO:0000256" key="7">
    <source>
        <dbReference type="ARBA" id="ARBA00023004"/>
    </source>
</evidence>
<protein>
    <recommendedName>
        <fullName evidence="2">peroxidase</fullName>
        <ecNumber evidence="2">1.11.1.7</ecNumber>
    </recommendedName>
</protein>
<dbReference type="InterPro" id="IPR010255">
    <property type="entry name" value="Haem_peroxidase_sf"/>
</dbReference>
<dbReference type="PROSITE" id="PS50873">
    <property type="entry name" value="PEROXIDASE_4"/>
    <property type="match status" value="1"/>
</dbReference>
<dbReference type="AlphaFoldDB" id="A0A151T7R7"/>
<dbReference type="PRINTS" id="PR00461">
    <property type="entry name" value="PLPEROXIDASE"/>
</dbReference>
<evidence type="ECO:0000256" key="5">
    <source>
        <dbReference type="ARBA" id="ARBA00022723"/>
    </source>
</evidence>
<evidence type="ECO:0000256" key="1">
    <source>
        <dbReference type="ARBA" id="ARBA00000189"/>
    </source>
</evidence>
<keyword evidence="7 8" id="KW-0408">Iron</keyword>
<keyword evidence="5 8" id="KW-0479">Metal-binding</keyword>
<dbReference type="PANTHER" id="PTHR31517:SF48">
    <property type="entry name" value="PEROXIDASE 16-RELATED"/>
    <property type="match status" value="1"/>
</dbReference>
<evidence type="ECO:0000256" key="9">
    <source>
        <dbReference type="PIRSR" id="PIRSR600823-5"/>
    </source>
</evidence>
<dbReference type="SUPFAM" id="SSF48113">
    <property type="entry name" value="Heme-dependent peroxidases"/>
    <property type="match status" value="1"/>
</dbReference>
<feature type="binding site" description="axial binding residue" evidence="8">
    <location>
        <position position="117"/>
    </location>
    <ligand>
        <name>heme b</name>
        <dbReference type="ChEBI" id="CHEBI:60344"/>
    </ligand>
    <ligandPart>
        <name>Fe</name>
        <dbReference type="ChEBI" id="CHEBI:18248"/>
    </ligandPart>
</feature>
<accession>A0A151T7R7</accession>
<comment type="cofactor">
    <cofactor evidence="8">
        <name>Ca(2+)</name>
        <dbReference type="ChEBI" id="CHEBI:29108"/>
    </cofactor>
    <text evidence="8">Binds 2 calcium ions per subunit.</text>
</comment>
<dbReference type="InterPro" id="IPR000823">
    <property type="entry name" value="Peroxidase_pln"/>
</dbReference>
<dbReference type="EMBL" id="CM003610">
    <property type="protein sequence ID" value="KYP63108.1"/>
    <property type="molecule type" value="Genomic_DNA"/>
</dbReference>
<feature type="binding site" evidence="8">
    <location>
        <position position="118"/>
    </location>
    <ligand>
        <name>Ca(2+)</name>
        <dbReference type="ChEBI" id="CHEBI:29108"/>
        <label>2</label>
    </ligand>
</feature>
<keyword evidence="13" id="KW-1185">Reference proteome</keyword>
<dbReference type="Pfam" id="PF00141">
    <property type="entry name" value="peroxidase"/>
    <property type="match status" value="1"/>
</dbReference>
<feature type="binding site" evidence="8">
    <location>
        <position position="170"/>
    </location>
    <ligand>
        <name>Ca(2+)</name>
        <dbReference type="ChEBI" id="CHEBI:29108"/>
        <label>2</label>
    </ligand>
</feature>
<evidence type="ECO:0000256" key="6">
    <source>
        <dbReference type="ARBA" id="ARBA00023002"/>
    </source>
</evidence>
<evidence type="ECO:0000256" key="4">
    <source>
        <dbReference type="ARBA" id="ARBA00022617"/>
    </source>
</evidence>
<keyword evidence="4" id="KW-0349">Heme</keyword>
<organism evidence="12 13">
    <name type="scientific">Cajanus cajan</name>
    <name type="common">Pigeon pea</name>
    <name type="synonym">Cajanus indicus</name>
    <dbReference type="NCBI Taxonomy" id="3821"/>
    <lineage>
        <taxon>Eukaryota</taxon>
        <taxon>Viridiplantae</taxon>
        <taxon>Streptophyta</taxon>
        <taxon>Embryophyta</taxon>
        <taxon>Tracheophyta</taxon>
        <taxon>Spermatophyta</taxon>
        <taxon>Magnoliopsida</taxon>
        <taxon>eudicotyledons</taxon>
        <taxon>Gunneridae</taxon>
        <taxon>Pentapetalae</taxon>
        <taxon>rosids</taxon>
        <taxon>fabids</taxon>
        <taxon>Fabales</taxon>
        <taxon>Fabaceae</taxon>
        <taxon>Papilionoideae</taxon>
        <taxon>50 kb inversion clade</taxon>
        <taxon>NPAAA clade</taxon>
        <taxon>indigoferoid/millettioid clade</taxon>
        <taxon>Phaseoleae</taxon>
        <taxon>Cajanus</taxon>
    </lineage>
</organism>
<evidence type="ECO:0000313" key="12">
    <source>
        <dbReference type="EMBL" id="KYP63108.1"/>
    </source>
</evidence>
<dbReference type="InterPro" id="IPR002016">
    <property type="entry name" value="Haem_peroxidase"/>
</dbReference>
<dbReference type="Gene3D" id="1.10.520.10">
    <property type="match status" value="1"/>
</dbReference>
<dbReference type="Gramene" id="C.cajan_17164.t">
    <property type="protein sequence ID" value="C.cajan_17164.t"/>
    <property type="gene ID" value="C.cajan_17164"/>
</dbReference>
<dbReference type="Proteomes" id="UP000075243">
    <property type="component" value="Chromosome 8"/>
</dbReference>
<dbReference type="EC" id="1.11.1.7" evidence="2"/>
<keyword evidence="8" id="KW-0106">Calcium</keyword>